<evidence type="ECO:0000313" key="1">
    <source>
        <dbReference type="EMBL" id="SVD24900.1"/>
    </source>
</evidence>
<dbReference type="EMBL" id="UINC01138760">
    <property type="protein sequence ID" value="SVD24900.1"/>
    <property type="molecule type" value="Genomic_DNA"/>
</dbReference>
<accession>A0A382TS69</accession>
<proteinExistence type="predicted"/>
<feature type="non-terminal residue" evidence="1">
    <location>
        <position position="1"/>
    </location>
</feature>
<gene>
    <name evidence="1" type="ORF">METZ01_LOCUS377754</name>
</gene>
<sequence>MVNSLNNVKKLLIILFFSIILSQEGNSAYLRLELENAIKDINARQFDSAISRIENTNFSDSEYL</sequence>
<protein>
    <submittedName>
        <fullName evidence="1">Uncharacterized protein</fullName>
    </submittedName>
</protein>
<feature type="non-terminal residue" evidence="1">
    <location>
        <position position="64"/>
    </location>
</feature>
<name>A0A382TS69_9ZZZZ</name>
<reference evidence="1" key="1">
    <citation type="submission" date="2018-05" db="EMBL/GenBank/DDBJ databases">
        <authorList>
            <person name="Lanie J.A."/>
            <person name="Ng W.-L."/>
            <person name="Kazmierczak K.M."/>
            <person name="Andrzejewski T.M."/>
            <person name="Davidsen T.M."/>
            <person name="Wayne K.J."/>
            <person name="Tettelin H."/>
            <person name="Glass J.I."/>
            <person name="Rusch D."/>
            <person name="Podicherti R."/>
            <person name="Tsui H.-C.T."/>
            <person name="Winkler M.E."/>
        </authorList>
    </citation>
    <scope>NUCLEOTIDE SEQUENCE</scope>
</reference>
<dbReference type="AlphaFoldDB" id="A0A382TS69"/>
<organism evidence="1">
    <name type="scientific">marine metagenome</name>
    <dbReference type="NCBI Taxonomy" id="408172"/>
    <lineage>
        <taxon>unclassified sequences</taxon>
        <taxon>metagenomes</taxon>
        <taxon>ecological metagenomes</taxon>
    </lineage>
</organism>